<dbReference type="AlphaFoldDB" id="A0A060R6N0"/>
<reference evidence="3 4" key="1">
    <citation type="journal article" date="2015" name="Genome Announc.">
        <title>Complete Genome Sequence of the Novel Leech Symbiont Mucinivorans hirudinis M3T.</title>
        <authorList>
            <person name="Nelson M.C."/>
            <person name="Bomar L."/>
            <person name="Graf J."/>
        </authorList>
    </citation>
    <scope>NUCLEOTIDE SEQUENCE [LARGE SCALE GENOMIC DNA]</scope>
    <source>
        <strain evidence="4">M3</strain>
    </source>
</reference>
<dbReference type="InterPro" id="IPR002525">
    <property type="entry name" value="Transp_IS110-like_N"/>
</dbReference>
<dbReference type="Pfam" id="PF01548">
    <property type="entry name" value="DEDD_Tnp_IS110"/>
    <property type="match status" value="1"/>
</dbReference>
<keyword evidence="4" id="KW-1185">Reference proteome</keyword>
<feature type="domain" description="Transposase IS116/IS110/IS902 C-terminal" evidence="2">
    <location>
        <begin position="235"/>
        <end position="317"/>
    </location>
</feature>
<evidence type="ECO:0000259" key="1">
    <source>
        <dbReference type="Pfam" id="PF01548"/>
    </source>
</evidence>
<dbReference type="HOGENOM" id="CLU_036902_1_2_10"/>
<dbReference type="KEGG" id="rbc:BN938_0646"/>
<dbReference type="eggNOG" id="COG3547">
    <property type="taxonomic scope" value="Bacteria"/>
</dbReference>
<accession>A0A060R6N0</accession>
<dbReference type="InterPro" id="IPR003346">
    <property type="entry name" value="Transposase_20"/>
</dbReference>
<evidence type="ECO:0000259" key="2">
    <source>
        <dbReference type="Pfam" id="PF02371"/>
    </source>
</evidence>
<dbReference type="Pfam" id="PF02371">
    <property type="entry name" value="Transposase_20"/>
    <property type="match status" value="1"/>
</dbReference>
<dbReference type="Proteomes" id="UP000027616">
    <property type="component" value="Chromosome I"/>
</dbReference>
<dbReference type="STRING" id="1433126.BN938_0646"/>
<dbReference type="GO" id="GO:0003677">
    <property type="term" value="F:DNA binding"/>
    <property type="evidence" value="ECO:0007669"/>
    <property type="project" value="InterPro"/>
</dbReference>
<dbReference type="PATRIC" id="fig|1433126.3.peg.644"/>
<dbReference type="InterPro" id="IPR047650">
    <property type="entry name" value="Transpos_IS110"/>
</dbReference>
<dbReference type="PANTHER" id="PTHR33055:SF3">
    <property type="entry name" value="PUTATIVE TRANSPOSASE FOR IS117-RELATED"/>
    <property type="match status" value="1"/>
</dbReference>
<dbReference type="PANTHER" id="PTHR33055">
    <property type="entry name" value="TRANSPOSASE FOR INSERTION SEQUENCE ELEMENT IS1111A"/>
    <property type="match status" value="1"/>
</dbReference>
<feature type="domain" description="Transposase IS110-like N-terminal" evidence="1">
    <location>
        <begin position="17"/>
        <end position="160"/>
    </location>
</feature>
<dbReference type="OrthoDB" id="964423at2"/>
<dbReference type="EMBL" id="HG934468">
    <property type="protein sequence ID" value="CDN30751.1"/>
    <property type="molecule type" value="Genomic_DNA"/>
</dbReference>
<evidence type="ECO:0000313" key="3">
    <source>
        <dbReference type="EMBL" id="CDN30751.1"/>
    </source>
</evidence>
<evidence type="ECO:0000313" key="4">
    <source>
        <dbReference type="Proteomes" id="UP000027616"/>
    </source>
</evidence>
<dbReference type="GO" id="GO:0006313">
    <property type="term" value="P:DNA transposition"/>
    <property type="evidence" value="ECO:0007669"/>
    <property type="project" value="InterPro"/>
</dbReference>
<dbReference type="GO" id="GO:0004803">
    <property type="term" value="F:transposase activity"/>
    <property type="evidence" value="ECO:0007669"/>
    <property type="project" value="InterPro"/>
</dbReference>
<name>A0A060R6N0_9BACT</name>
<gene>
    <name evidence="3" type="ORF">BN938_0646</name>
</gene>
<proteinExistence type="predicted"/>
<sequence>MRVQINKLDFKGQNIYVGIDVHLKSWSVAVMSEGTLLKRFSQNPSADALHSFLTDNYPNALYKSVYEAGFSGFGAHYRLKELGIDNIVVNPADVPTMMKEKLRKTDAIDCVKLARGLRSGDLTGIYIHPQEALEQRSLIRLRETITKDMTREKNRIKAFLYFNGIQYPEQFDSGKSHWSKRFMDWLRSIELKTRYGRDTLQFYIEKAEYQREMLLRQTRLMRVLSRSAHIGSQLKLLTSVPGIGLTIGMNFLTELGDISRFRSSDQLAAYIGLIPMCHSSGDKHNDGDITLRKHATLRCYIVEAAWRSIRTDPAMTMAYGKYCERMKPSKAIIKIARKLINRIFFVLKRKQEYVSCVVK</sequence>
<dbReference type="NCBIfam" id="NF033542">
    <property type="entry name" value="transpos_IS110"/>
    <property type="match status" value="1"/>
</dbReference>
<organism evidence="3 4">
    <name type="scientific">Mucinivorans hirudinis</name>
    <dbReference type="NCBI Taxonomy" id="1433126"/>
    <lineage>
        <taxon>Bacteria</taxon>
        <taxon>Pseudomonadati</taxon>
        <taxon>Bacteroidota</taxon>
        <taxon>Bacteroidia</taxon>
        <taxon>Bacteroidales</taxon>
        <taxon>Rikenellaceae</taxon>
        <taxon>Mucinivorans</taxon>
    </lineage>
</organism>
<protein>
    <submittedName>
        <fullName evidence="3">Transposase</fullName>
    </submittedName>
</protein>